<dbReference type="PANTHER" id="PTHR43433">
    <property type="entry name" value="HYDROLASE, ALPHA/BETA FOLD FAMILY PROTEIN"/>
    <property type="match status" value="1"/>
</dbReference>
<dbReference type="Pfam" id="PF00561">
    <property type="entry name" value="Abhydrolase_1"/>
    <property type="match status" value="1"/>
</dbReference>
<dbReference type="GO" id="GO:0003824">
    <property type="term" value="F:catalytic activity"/>
    <property type="evidence" value="ECO:0007669"/>
    <property type="project" value="UniProtKB-ARBA"/>
</dbReference>
<dbReference type="PRINTS" id="PR00111">
    <property type="entry name" value="ABHYDROLASE"/>
</dbReference>
<dbReference type="EMBL" id="BAHC01000115">
    <property type="protein sequence ID" value="GAB90712.1"/>
    <property type="molecule type" value="Genomic_DNA"/>
</dbReference>
<dbReference type="eggNOG" id="COG2267">
    <property type="taxonomic scope" value="Bacteria"/>
</dbReference>
<accession>K6WEU5</accession>
<reference evidence="2 3" key="1">
    <citation type="submission" date="2012-08" db="EMBL/GenBank/DDBJ databases">
        <title>Whole genome shotgun sequence of Gordonia rhizosphera NBRC 16068.</title>
        <authorList>
            <person name="Takarada H."/>
            <person name="Isaki S."/>
            <person name="Hosoyama A."/>
            <person name="Tsuchikane K."/>
            <person name="Katsumata H."/>
            <person name="Baba S."/>
            <person name="Ohji S."/>
            <person name="Yamazaki S."/>
            <person name="Fujita N."/>
        </authorList>
    </citation>
    <scope>NUCLEOTIDE SEQUENCE [LARGE SCALE GENOMIC DNA]</scope>
    <source>
        <strain evidence="2 3">NBRC 16068</strain>
    </source>
</reference>
<dbReference type="PANTHER" id="PTHR43433:SF5">
    <property type="entry name" value="AB HYDROLASE-1 DOMAIN-CONTAINING PROTEIN"/>
    <property type="match status" value="1"/>
</dbReference>
<dbReference type="Proteomes" id="UP000008363">
    <property type="component" value="Unassembled WGS sequence"/>
</dbReference>
<dbReference type="AlphaFoldDB" id="K6WEU5"/>
<feature type="domain" description="AB hydrolase-1" evidence="1">
    <location>
        <begin position="105"/>
        <end position="337"/>
    </location>
</feature>
<proteinExistence type="predicted"/>
<comment type="caution">
    <text evidence="2">The sequence shown here is derived from an EMBL/GenBank/DDBJ whole genome shotgun (WGS) entry which is preliminary data.</text>
</comment>
<organism evidence="2 3">
    <name type="scientific">Gordonia rhizosphera NBRC 16068</name>
    <dbReference type="NCBI Taxonomy" id="1108045"/>
    <lineage>
        <taxon>Bacteria</taxon>
        <taxon>Bacillati</taxon>
        <taxon>Actinomycetota</taxon>
        <taxon>Actinomycetes</taxon>
        <taxon>Mycobacteriales</taxon>
        <taxon>Gordoniaceae</taxon>
        <taxon>Gordonia</taxon>
    </lineage>
</organism>
<name>K6WEU5_9ACTN</name>
<dbReference type="InterPro" id="IPR050471">
    <property type="entry name" value="AB_hydrolase"/>
</dbReference>
<evidence type="ECO:0000313" key="2">
    <source>
        <dbReference type="EMBL" id="GAB90712.1"/>
    </source>
</evidence>
<keyword evidence="3" id="KW-1185">Reference proteome</keyword>
<evidence type="ECO:0000259" key="1">
    <source>
        <dbReference type="Pfam" id="PF00561"/>
    </source>
</evidence>
<gene>
    <name evidence="2" type="ORF">GORHZ_115_00680</name>
</gene>
<dbReference type="Gene3D" id="3.40.50.1820">
    <property type="entry name" value="alpha/beta hydrolase"/>
    <property type="match status" value="1"/>
</dbReference>
<protein>
    <submittedName>
        <fullName evidence="2">Putative esterase</fullName>
    </submittedName>
</protein>
<dbReference type="SUPFAM" id="SSF53474">
    <property type="entry name" value="alpha/beta-Hydrolases"/>
    <property type="match status" value="1"/>
</dbReference>
<evidence type="ECO:0000313" key="3">
    <source>
        <dbReference type="Proteomes" id="UP000008363"/>
    </source>
</evidence>
<dbReference type="InterPro" id="IPR000073">
    <property type="entry name" value="AB_hydrolase_1"/>
</dbReference>
<dbReference type="STRING" id="1108045.GORHZ_115_00680"/>
<dbReference type="InterPro" id="IPR029058">
    <property type="entry name" value="AB_hydrolase_fold"/>
</dbReference>
<sequence length="354" mass="38354">MIMTTDQQSPAVTEQLIRAVLPAANSRSFSVAVEAGIRYEALWRRVLEAEAGIATALVGKKTRSEQRRRKEHDDARGLRPMVAVAPGTTGRGTPAVHWHEGGRGPALLLLNGWTASGLVWPLSWVAELEKSYRVIRIDNRGTGWSRCAPAPFTMADLADDAADVLRACGVEGATVLGLSMGGMIAQELAMRHPDLVDQLILVGTRPPGPAQIDSDPTLLLGALRPPADGQDTREYIAEMWTTFACPDFGPEHPDVIDELVTQIARRVTPRQRVLDQVRAIAGWHGPERLANLAMPTTVVHGTEDPLMAVGNGMKLSRLIPDARYVELVGVGHLVPYEDGDALLTIVRSGRSRTS</sequence>